<protein>
    <submittedName>
        <fullName evidence="1">Uncharacterized protein</fullName>
    </submittedName>
</protein>
<evidence type="ECO:0000313" key="1">
    <source>
        <dbReference type="EMBL" id="SVE15491.1"/>
    </source>
</evidence>
<sequence>MVRYISLLLLIGLAWGQTNPDKLVLKNGPTYFGEYSKIEGLNVLFIPGFGMFKPKDGFTSQRIPIKEIKSLELSDGSLIINNGKRVDFSPIEAMAFKDAQSKNMGKWFLFLPLNGTIFFGLVRTAELPYDFGGYVALSSLISYGLLKSGKKIEYPKSITSQQDRRTYKEVYTQTLNKKEKKIVVVNLA</sequence>
<feature type="non-terminal residue" evidence="1">
    <location>
        <position position="188"/>
    </location>
</feature>
<name>A0A383B6J2_9ZZZZ</name>
<reference evidence="1" key="1">
    <citation type="submission" date="2018-05" db="EMBL/GenBank/DDBJ databases">
        <authorList>
            <person name="Lanie J.A."/>
            <person name="Ng W.-L."/>
            <person name="Kazmierczak K.M."/>
            <person name="Andrzejewski T.M."/>
            <person name="Davidsen T.M."/>
            <person name="Wayne K.J."/>
            <person name="Tettelin H."/>
            <person name="Glass J.I."/>
            <person name="Rusch D."/>
            <person name="Podicherti R."/>
            <person name="Tsui H.-C.T."/>
            <person name="Winkler M.E."/>
        </authorList>
    </citation>
    <scope>NUCLEOTIDE SEQUENCE</scope>
</reference>
<dbReference type="EMBL" id="UINC01197818">
    <property type="protein sequence ID" value="SVE15491.1"/>
    <property type="molecule type" value="Genomic_DNA"/>
</dbReference>
<gene>
    <name evidence="1" type="ORF">METZ01_LOCUS468345</name>
</gene>
<dbReference type="AlphaFoldDB" id="A0A383B6J2"/>
<organism evidence="1">
    <name type="scientific">marine metagenome</name>
    <dbReference type="NCBI Taxonomy" id="408172"/>
    <lineage>
        <taxon>unclassified sequences</taxon>
        <taxon>metagenomes</taxon>
        <taxon>ecological metagenomes</taxon>
    </lineage>
</organism>
<accession>A0A383B6J2</accession>
<proteinExistence type="predicted"/>